<dbReference type="InterPro" id="IPR001830">
    <property type="entry name" value="Glyco_trans_20"/>
</dbReference>
<name>A0A916ZA61_9SPHN</name>
<proteinExistence type="inferred from homology"/>
<dbReference type="Gene3D" id="3.40.50.2000">
    <property type="entry name" value="Glycogen Phosphorylase B"/>
    <property type="match status" value="2"/>
</dbReference>
<reference evidence="2" key="2">
    <citation type="submission" date="2020-09" db="EMBL/GenBank/DDBJ databases">
        <authorList>
            <person name="Sun Q."/>
            <person name="Zhou Y."/>
        </authorList>
    </citation>
    <scope>NUCLEOTIDE SEQUENCE</scope>
    <source>
        <strain evidence="2">CGMCC 1.15360</strain>
    </source>
</reference>
<dbReference type="SUPFAM" id="SSF53756">
    <property type="entry name" value="UDP-Glycosyltransferase/glycogen phosphorylase"/>
    <property type="match status" value="1"/>
</dbReference>
<accession>A0A916ZA61</accession>
<evidence type="ECO:0000256" key="1">
    <source>
        <dbReference type="ARBA" id="ARBA00008799"/>
    </source>
</evidence>
<dbReference type="EMBL" id="BMIP01000013">
    <property type="protein sequence ID" value="GGD83235.1"/>
    <property type="molecule type" value="Genomic_DNA"/>
</dbReference>
<dbReference type="OrthoDB" id="9815690at2"/>
<gene>
    <name evidence="2" type="ORF">GCM10010990_36650</name>
</gene>
<protein>
    <submittedName>
        <fullName evidence="2">Trehalose-6-phosphate synthase</fullName>
    </submittedName>
</protein>
<comment type="caution">
    <text evidence="2">The sequence shown here is derived from an EMBL/GenBank/DDBJ whole genome shotgun (WGS) entry which is preliminary data.</text>
</comment>
<reference evidence="2" key="1">
    <citation type="journal article" date="2014" name="Int. J. Syst. Evol. Microbiol.">
        <title>Complete genome sequence of Corynebacterium casei LMG S-19264T (=DSM 44701T), isolated from a smear-ripened cheese.</title>
        <authorList>
            <consortium name="US DOE Joint Genome Institute (JGI-PGF)"/>
            <person name="Walter F."/>
            <person name="Albersmeier A."/>
            <person name="Kalinowski J."/>
            <person name="Ruckert C."/>
        </authorList>
    </citation>
    <scope>NUCLEOTIDE SEQUENCE</scope>
    <source>
        <strain evidence="2">CGMCC 1.15360</strain>
    </source>
</reference>
<evidence type="ECO:0000313" key="3">
    <source>
        <dbReference type="Proteomes" id="UP000612349"/>
    </source>
</evidence>
<dbReference type="Pfam" id="PF00982">
    <property type="entry name" value="Glyco_transf_20"/>
    <property type="match status" value="1"/>
</dbReference>
<evidence type="ECO:0000313" key="2">
    <source>
        <dbReference type="EMBL" id="GGD83235.1"/>
    </source>
</evidence>
<keyword evidence="3" id="KW-1185">Reference proteome</keyword>
<comment type="similarity">
    <text evidence="1">Belongs to the glycosyltransferase 20 family.</text>
</comment>
<dbReference type="PANTHER" id="PTHR10788">
    <property type="entry name" value="TREHALOSE-6-PHOSPHATE SYNTHASE"/>
    <property type="match status" value="1"/>
</dbReference>
<dbReference type="Proteomes" id="UP000612349">
    <property type="component" value="Unassembled WGS sequence"/>
</dbReference>
<dbReference type="CDD" id="cd03788">
    <property type="entry name" value="GT20_TPS"/>
    <property type="match status" value="1"/>
</dbReference>
<dbReference type="AlphaFoldDB" id="A0A916ZA61"/>
<dbReference type="GO" id="GO:0003825">
    <property type="term" value="F:alpha,alpha-trehalose-phosphate synthase (UDP-forming) activity"/>
    <property type="evidence" value="ECO:0007669"/>
    <property type="project" value="TreeGrafter"/>
</dbReference>
<organism evidence="2 3">
    <name type="scientific">Croceicoccus mobilis</name>
    <dbReference type="NCBI Taxonomy" id="1703339"/>
    <lineage>
        <taxon>Bacteria</taxon>
        <taxon>Pseudomonadati</taxon>
        <taxon>Pseudomonadota</taxon>
        <taxon>Alphaproteobacteria</taxon>
        <taxon>Sphingomonadales</taxon>
        <taxon>Erythrobacteraceae</taxon>
        <taxon>Croceicoccus</taxon>
    </lineage>
</organism>
<sequence length="442" mass="49819">MAMGNALKESGGIWLGWSGQSAEEDGAPQFSKVGNITLARIDLSRQNVEEYYNGYANRTLWPLFHHRIDLTAYEQSFRDAYLDVNRSFARAIRSLVEPGDVIWVQDYHLIPLGRELRALGVKNRIGFFLHIPWPARELFVTLPQHEDLVWSLFGYDLVGFQSNKDLAAFTDYVATELNVEPSGNGLIDHFGRRLRARAYPISINPAEMVELGESEAAARIEATLRGRAIGQKIILGVDRIDYSKGLPQKFAAFERFLERFPERHGTVNLLQIGQPSRGLVEEYRNLGDELAAEAGRINGRHGMLDWTPLSYHTQSYGRDALTGIYRAADACIVTSLRDGMNLVAKEFVAAQAADDPGVLILSRFTGAAEQLCEALLINPYDKEQCAEVFGEALDMPREERVARWKELKAHIEENSLTDWQQRFTHDLRATENEAARNSAFAF</sequence>
<dbReference type="GO" id="GO:0005992">
    <property type="term" value="P:trehalose biosynthetic process"/>
    <property type="evidence" value="ECO:0007669"/>
    <property type="project" value="InterPro"/>
</dbReference>
<dbReference type="PANTHER" id="PTHR10788:SF106">
    <property type="entry name" value="BCDNA.GH08860"/>
    <property type="match status" value="1"/>
</dbReference>